<dbReference type="SUPFAM" id="SSF49599">
    <property type="entry name" value="TRAF domain-like"/>
    <property type="match status" value="1"/>
</dbReference>
<evidence type="ECO:0000256" key="1">
    <source>
        <dbReference type="ARBA" id="ARBA00022723"/>
    </source>
</evidence>
<dbReference type="InterPro" id="IPR018957">
    <property type="entry name" value="Znf_C3HC4_RING-type"/>
</dbReference>
<accession>A0A2A9MPV6</accession>
<dbReference type="AlphaFoldDB" id="A0A2A9MPV6"/>
<dbReference type="InterPro" id="IPR013083">
    <property type="entry name" value="Znf_RING/FYVE/PHD"/>
</dbReference>
<feature type="compositionally biased region" description="Low complexity" evidence="5">
    <location>
        <begin position="78"/>
        <end position="88"/>
    </location>
</feature>
<dbReference type="OrthoDB" id="5574452at2759"/>
<dbReference type="PANTHER" id="PTHR22894:SF5">
    <property type="entry name" value="RING-TYPE DOMAIN-CONTAINING PROTEIN"/>
    <property type="match status" value="1"/>
</dbReference>
<dbReference type="PANTHER" id="PTHR22894">
    <property type="entry name" value="RING-TYPE DOMAIN-CONTAINING PROTEIN"/>
    <property type="match status" value="1"/>
</dbReference>
<feature type="compositionally biased region" description="Gly residues" evidence="5">
    <location>
        <begin position="68"/>
        <end position="77"/>
    </location>
</feature>
<gene>
    <name evidence="7" type="ORF">BESB_002430</name>
</gene>
<keyword evidence="1" id="KW-0479">Metal-binding</keyword>
<organism evidence="7 8">
    <name type="scientific">Besnoitia besnoiti</name>
    <name type="common">Apicomplexan protozoan</name>
    <dbReference type="NCBI Taxonomy" id="94643"/>
    <lineage>
        <taxon>Eukaryota</taxon>
        <taxon>Sar</taxon>
        <taxon>Alveolata</taxon>
        <taxon>Apicomplexa</taxon>
        <taxon>Conoidasida</taxon>
        <taxon>Coccidia</taxon>
        <taxon>Eucoccidiorida</taxon>
        <taxon>Eimeriorina</taxon>
        <taxon>Sarcocystidae</taxon>
        <taxon>Besnoitia</taxon>
    </lineage>
</organism>
<feature type="compositionally biased region" description="Basic and acidic residues" evidence="5">
    <location>
        <begin position="54"/>
        <end position="67"/>
    </location>
</feature>
<reference evidence="7 8" key="1">
    <citation type="submission" date="2017-09" db="EMBL/GenBank/DDBJ databases">
        <title>Genome sequencing of Besnoitia besnoiti strain Bb-Ger1.</title>
        <authorList>
            <person name="Schares G."/>
            <person name="Venepally P."/>
            <person name="Lorenzi H.A."/>
        </authorList>
    </citation>
    <scope>NUCLEOTIDE SEQUENCE [LARGE SCALE GENOMIC DNA]</scope>
    <source>
        <strain evidence="7 8">Bb-Ger1</strain>
    </source>
</reference>
<feature type="compositionally biased region" description="Low complexity" evidence="5">
    <location>
        <begin position="9"/>
        <end position="20"/>
    </location>
</feature>
<name>A0A2A9MPV6_BESBE</name>
<dbReference type="GO" id="GO:0008270">
    <property type="term" value="F:zinc ion binding"/>
    <property type="evidence" value="ECO:0007669"/>
    <property type="project" value="UniProtKB-KW"/>
</dbReference>
<dbReference type="InterPro" id="IPR001841">
    <property type="entry name" value="Znf_RING"/>
</dbReference>
<evidence type="ECO:0000256" key="4">
    <source>
        <dbReference type="PROSITE-ProRule" id="PRU00175"/>
    </source>
</evidence>
<comment type="caution">
    <text evidence="7">The sequence shown here is derived from an EMBL/GenBank/DDBJ whole genome shotgun (WGS) entry which is preliminary data.</text>
</comment>
<dbReference type="PROSITE" id="PS50089">
    <property type="entry name" value="ZF_RING_2"/>
    <property type="match status" value="1"/>
</dbReference>
<sequence>MVPNSHDPSSAGSSLVAAASEGDRSTQEGQLSPVPSASEHLLGGSHSQTGDNGQAHDHEGGVSREGRGGQGGTGGSTRCGASSSRGGSDTQQSIPVPVRRTYLDEVPEDLKCPICFDSAVSCRTPCSHFFCYTCINSHINNRLRQQQAVNCPLCRTAVSATNLMSIGGAKVVRVRALRVTCVGAVSGCTVSGTLEQVEKHESVCPHVLVFCRFRDRGCIAPLIRREAPLHENRCRFNPLVHACRHNLSGCKVRGTDELLRLHESRCRYRNMEKFVRCPHFESAGCGLLIKKKYRERHAQCCAFKIVQDAEQASRPCASSEAAAPTDAACGGAASAREAKRRRSISAAEDKEENREHGEARRADDAVCAAEGERKKLRGAPDARDAQEEDECGEDEADRRRGAEETKADLHSFRISFEWRNADKAISYEDLQGQLRAFLPNVVSVQGGRTFGEFHAIVERFPVTVLRAVGMAGDPQVSCSLFDLNLRLKGITTVQAGIE</sequence>
<dbReference type="Gene3D" id="3.30.40.10">
    <property type="entry name" value="Zinc/RING finger domain, C3HC4 (zinc finger)"/>
    <property type="match status" value="1"/>
</dbReference>
<evidence type="ECO:0000256" key="3">
    <source>
        <dbReference type="ARBA" id="ARBA00022833"/>
    </source>
</evidence>
<feature type="region of interest" description="Disordered" evidence="5">
    <location>
        <begin position="1"/>
        <end position="97"/>
    </location>
</feature>
<dbReference type="STRING" id="94643.A0A2A9MPV6"/>
<dbReference type="GO" id="GO:0061630">
    <property type="term" value="F:ubiquitin protein ligase activity"/>
    <property type="evidence" value="ECO:0007669"/>
    <property type="project" value="InterPro"/>
</dbReference>
<dbReference type="InterPro" id="IPR038896">
    <property type="entry name" value="RNF170"/>
</dbReference>
<dbReference type="Pfam" id="PF00097">
    <property type="entry name" value="zf-C3HC4"/>
    <property type="match status" value="1"/>
</dbReference>
<dbReference type="VEuPathDB" id="ToxoDB:BESB_002430"/>
<proteinExistence type="predicted"/>
<feature type="compositionally biased region" description="Acidic residues" evidence="5">
    <location>
        <begin position="386"/>
        <end position="395"/>
    </location>
</feature>
<dbReference type="KEGG" id="bbes:BESB_002430"/>
<evidence type="ECO:0000313" key="8">
    <source>
        <dbReference type="Proteomes" id="UP000224006"/>
    </source>
</evidence>
<evidence type="ECO:0000259" key="6">
    <source>
        <dbReference type="PROSITE" id="PS50089"/>
    </source>
</evidence>
<evidence type="ECO:0000256" key="5">
    <source>
        <dbReference type="SAM" id="MobiDB-lite"/>
    </source>
</evidence>
<dbReference type="GeneID" id="40305306"/>
<dbReference type="RefSeq" id="XP_029221911.1">
    <property type="nucleotide sequence ID" value="XM_029358998.1"/>
</dbReference>
<keyword evidence="2 4" id="KW-0863">Zinc-finger</keyword>
<keyword evidence="3" id="KW-0862">Zinc</keyword>
<keyword evidence="8" id="KW-1185">Reference proteome</keyword>
<feature type="compositionally biased region" description="Basic and acidic residues" evidence="5">
    <location>
        <begin position="347"/>
        <end position="385"/>
    </location>
</feature>
<dbReference type="SMART" id="SM00184">
    <property type="entry name" value="RING"/>
    <property type="match status" value="1"/>
</dbReference>
<evidence type="ECO:0000256" key="2">
    <source>
        <dbReference type="ARBA" id="ARBA00022771"/>
    </source>
</evidence>
<protein>
    <submittedName>
        <fullName evidence="7">Zinc finger, C3HC4 type (RING finger) domain-containing protein</fullName>
    </submittedName>
</protein>
<dbReference type="Proteomes" id="UP000224006">
    <property type="component" value="Chromosome I"/>
</dbReference>
<dbReference type="InterPro" id="IPR017907">
    <property type="entry name" value="Znf_RING_CS"/>
</dbReference>
<feature type="domain" description="RING-type" evidence="6">
    <location>
        <begin position="112"/>
        <end position="155"/>
    </location>
</feature>
<dbReference type="EMBL" id="NWUJ01000001">
    <property type="protein sequence ID" value="PFH37902.1"/>
    <property type="molecule type" value="Genomic_DNA"/>
</dbReference>
<dbReference type="SUPFAM" id="SSF57850">
    <property type="entry name" value="RING/U-box"/>
    <property type="match status" value="1"/>
</dbReference>
<feature type="region of interest" description="Disordered" evidence="5">
    <location>
        <begin position="340"/>
        <end position="404"/>
    </location>
</feature>
<dbReference type="PROSITE" id="PS00518">
    <property type="entry name" value="ZF_RING_1"/>
    <property type="match status" value="1"/>
</dbReference>
<evidence type="ECO:0000313" key="7">
    <source>
        <dbReference type="EMBL" id="PFH37902.1"/>
    </source>
</evidence>